<sequence>MSVIITTGDLKRNYEVIDTIFVMDSHKEGYYKSADPNLAFEGVKNQLKKKCEQLRGDAVISCQFEYRVAVSDSLIGKKQVMEIFSYGTVIRFLDR</sequence>
<comment type="caution">
    <text evidence="1">The sequence shown here is derived from an EMBL/GenBank/DDBJ whole genome shotgun (WGS) entry which is preliminary data.</text>
</comment>
<evidence type="ECO:0000313" key="1">
    <source>
        <dbReference type="EMBL" id="MCY9529203.1"/>
    </source>
</evidence>
<evidence type="ECO:0000313" key="2">
    <source>
        <dbReference type="Proteomes" id="UP001527090"/>
    </source>
</evidence>
<proteinExistence type="predicted"/>
<name>A0ABT4E9Q8_PAEAL</name>
<dbReference type="RefSeq" id="WP_051614185.1">
    <property type="nucleotide sequence ID" value="NZ_JAMDLY010000008.1"/>
</dbReference>
<dbReference type="InterPro" id="IPR035439">
    <property type="entry name" value="UPF0145_dom_sf"/>
</dbReference>
<accession>A0ABT4E9Q8</accession>
<dbReference type="SUPFAM" id="SSF117782">
    <property type="entry name" value="YbjQ-like"/>
    <property type="match status" value="1"/>
</dbReference>
<reference evidence="1 2" key="1">
    <citation type="submission" date="2022-05" db="EMBL/GenBank/DDBJ databases">
        <title>Genome Sequencing of Bee-Associated Microbes.</title>
        <authorList>
            <person name="Dunlap C."/>
        </authorList>
    </citation>
    <scope>NUCLEOTIDE SEQUENCE [LARGE SCALE GENOMIC DNA]</scope>
    <source>
        <strain evidence="1 2">NRRL NRS-750</strain>
    </source>
</reference>
<evidence type="ECO:0008006" key="3">
    <source>
        <dbReference type="Google" id="ProtNLM"/>
    </source>
</evidence>
<organism evidence="1 2">
    <name type="scientific">Paenibacillus alvei</name>
    <name type="common">Bacillus alvei</name>
    <dbReference type="NCBI Taxonomy" id="44250"/>
    <lineage>
        <taxon>Bacteria</taxon>
        <taxon>Bacillati</taxon>
        <taxon>Bacillota</taxon>
        <taxon>Bacilli</taxon>
        <taxon>Bacillales</taxon>
        <taxon>Paenibacillaceae</taxon>
        <taxon>Paenibacillus</taxon>
    </lineage>
</organism>
<dbReference type="Gene3D" id="3.30.110.70">
    <property type="entry name" value="Hypothetical protein apc22750. Chain B"/>
    <property type="match status" value="1"/>
</dbReference>
<gene>
    <name evidence="1" type="ORF">M5X04_07620</name>
</gene>
<dbReference type="Proteomes" id="UP001527090">
    <property type="component" value="Unassembled WGS sequence"/>
</dbReference>
<keyword evidence="2" id="KW-1185">Reference proteome</keyword>
<dbReference type="EMBL" id="JAMDLY010000008">
    <property type="protein sequence ID" value="MCY9529203.1"/>
    <property type="molecule type" value="Genomic_DNA"/>
</dbReference>
<protein>
    <recommendedName>
        <fullName evidence="3">Heavy metal-binding domain-containing protein</fullName>
    </recommendedName>
</protein>